<evidence type="ECO:0000256" key="4">
    <source>
        <dbReference type="ARBA" id="ARBA00022692"/>
    </source>
</evidence>
<comment type="caution">
    <text evidence="9">The sequence shown here is derived from an EMBL/GenBank/DDBJ whole genome shotgun (WGS) entry which is preliminary data.</text>
</comment>
<evidence type="ECO:0000256" key="1">
    <source>
        <dbReference type="ARBA" id="ARBA00004651"/>
    </source>
</evidence>
<dbReference type="GO" id="GO:0055085">
    <property type="term" value="P:transmembrane transport"/>
    <property type="evidence" value="ECO:0007669"/>
    <property type="project" value="InterPro"/>
</dbReference>
<dbReference type="EMBL" id="VXPY01000094">
    <property type="protein sequence ID" value="MYD91398.1"/>
    <property type="molecule type" value="Genomic_DNA"/>
</dbReference>
<evidence type="ECO:0000256" key="6">
    <source>
        <dbReference type="ARBA" id="ARBA00023136"/>
    </source>
</evidence>
<keyword evidence="5 7" id="KW-1133">Transmembrane helix</keyword>
<name>A0A6B1DVX4_9CHLR</name>
<evidence type="ECO:0000256" key="5">
    <source>
        <dbReference type="ARBA" id="ARBA00022989"/>
    </source>
</evidence>
<dbReference type="Gene3D" id="1.10.3720.10">
    <property type="entry name" value="MetI-like"/>
    <property type="match status" value="1"/>
</dbReference>
<dbReference type="GO" id="GO:0005886">
    <property type="term" value="C:plasma membrane"/>
    <property type="evidence" value="ECO:0007669"/>
    <property type="project" value="UniProtKB-SubCell"/>
</dbReference>
<evidence type="ECO:0000256" key="7">
    <source>
        <dbReference type="RuleBase" id="RU363032"/>
    </source>
</evidence>
<feature type="domain" description="ABC transmembrane type-1" evidence="8">
    <location>
        <begin position="79"/>
        <end position="292"/>
    </location>
</feature>
<keyword evidence="6 7" id="KW-0472">Membrane</keyword>
<comment type="similarity">
    <text evidence="7">Belongs to the binding-protein-dependent transport system permease family.</text>
</comment>
<evidence type="ECO:0000313" key="9">
    <source>
        <dbReference type="EMBL" id="MYD91398.1"/>
    </source>
</evidence>
<evidence type="ECO:0000256" key="2">
    <source>
        <dbReference type="ARBA" id="ARBA00022448"/>
    </source>
</evidence>
<dbReference type="PROSITE" id="PS50928">
    <property type="entry name" value="ABC_TM1"/>
    <property type="match status" value="1"/>
</dbReference>
<keyword evidence="4 7" id="KW-0812">Transmembrane</keyword>
<comment type="subcellular location">
    <subcellularLocation>
        <location evidence="1 7">Cell membrane</location>
        <topology evidence="1 7">Multi-pass membrane protein</topology>
    </subcellularLocation>
</comment>
<dbReference type="InterPro" id="IPR051393">
    <property type="entry name" value="ABC_transporter_permease"/>
</dbReference>
<dbReference type="CDD" id="cd06261">
    <property type="entry name" value="TM_PBP2"/>
    <property type="match status" value="1"/>
</dbReference>
<gene>
    <name evidence="9" type="ORF">F4Y08_13850</name>
</gene>
<dbReference type="InterPro" id="IPR000515">
    <property type="entry name" value="MetI-like"/>
</dbReference>
<evidence type="ECO:0000256" key="3">
    <source>
        <dbReference type="ARBA" id="ARBA00022475"/>
    </source>
</evidence>
<protein>
    <submittedName>
        <fullName evidence="9">Sugar ABC transporter permease</fullName>
    </submittedName>
</protein>
<reference evidence="9" key="1">
    <citation type="submission" date="2019-09" db="EMBL/GenBank/DDBJ databases">
        <title>Characterisation of the sponge microbiome using genome-centric metagenomics.</title>
        <authorList>
            <person name="Engelberts J.P."/>
            <person name="Robbins S.J."/>
            <person name="De Goeij J.M."/>
            <person name="Aranda M."/>
            <person name="Bell S.C."/>
            <person name="Webster N.S."/>
        </authorList>
    </citation>
    <scope>NUCLEOTIDE SEQUENCE</scope>
    <source>
        <strain evidence="9">SB0662_bin_9</strain>
    </source>
</reference>
<dbReference type="SUPFAM" id="SSF161098">
    <property type="entry name" value="MetI-like"/>
    <property type="match status" value="1"/>
</dbReference>
<sequence>MTAAASSFRFSSSRDRRRLATGLLFISPWILGFIVFRVYPFLASLYYSFTFYPVLRSPRWLGWDNYVNLFDDPRFLISLWNSTYYALGAVPLGTLFGILLAMLLNMRVRGLSAFRTIFFLPSITPIVAAAIVWLWMFNPRSGVVNYLLSFVGINGPAWLGDPQWAKAALILMSIWSVGNAVVIYLAALQDVPRELLEASSLDGANAMQKIWNITLPMISPVILFNVIVGLIAAFQFFTQVHVMTDGRGSPADSTLMMSIYLYQSAFEFFKMGYASAQAWILFLIIVIFTMILFRVSGRLVYYGGR</sequence>
<keyword evidence="2 7" id="KW-0813">Transport</keyword>
<feature type="transmembrane region" description="Helical" evidence="7">
    <location>
        <begin position="84"/>
        <end position="104"/>
    </location>
</feature>
<evidence type="ECO:0000259" key="8">
    <source>
        <dbReference type="PROSITE" id="PS50928"/>
    </source>
</evidence>
<dbReference type="PANTHER" id="PTHR30193">
    <property type="entry name" value="ABC TRANSPORTER PERMEASE PROTEIN"/>
    <property type="match status" value="1"/>
</dbReference>
<feature type="transmembrane region" description="Helical" evidence="7">
    <location>
        <begin position="278"/>
        <end position="301"/>
    </location>
</feature>
<dbReference type="InterPro" id="IPR035906">
    <property type="entry name" value="MetI-like_sf"/>
</dbReference>
<organism evidence="9">
    <name type="scientific">Caldilineaceae bacterium SB0662_bin_9</name>
    <dbReference type="NCBI Taxonomy" id="2605258"/>
    <lineage>
        <taxon>Bacteria</taxon>
        <taxon>Bacillati</taxon>
        <taxon>Chloroflexota</taxon>
        <taxon>Caldilineae</taxon>
        <taxon>Caldilineales</taxon>
        <taxon>Caldilineaceae</taxon>
    </lineage>
</organism>
<dbReference type="AlphaFoldDB" id="A0A6B1DVX4"/>
<feature type="transmembrane region" description="Helical" evidence="7">
    <location>
        <begin position="167"/>
        <end position="187"/>
    </location>
</feature>
<dbReference type="Pfam" id="PF00528">
    <property type="entry name" value="BPD_transp_1"/>
    <property type="match status" value="1"/>
</dbReference>
<dbReference type="PANTHER" id="PTHR30193:SF1">
    <property type="entry name" value="ABC TRANSPORTER PERMEASE PROTEIN YESP-RELATED"/>
    <property type="match status" value="1"/>
</dbReference>
<feature type="transmembrane region" description="Helical" evidence="7">
    <location>
        <begin position="116"/>
        <end position="137"/>
    </location>
</feature>
<proteinExistence type="inferred from homology"/>
<accession>A0A6B1DVX4</accession>
<feature type="transmembrane region" description="Helical" evidence="7">
    <location>
        <begin position="217"/>
        <end position="237"/>
    </location>
</feature>
<keyword evidence="3" id="KW-1003">Cell membrane</keyword>
<feature type="transmembrane region" description="Helical" evidence="7">
    <location>
        <begin position="21"/>
        <end position="49"/>
    </location>
</feature>